<organism evidence="1 2">
    <name type="scientific">Platanthera zijinensis</name>
    <dbReference type="NCBI Taxonomy" id="2320716"/>
    <lineage>
        <taxon>Eukaryota</taxon>
        <taxon>Viridiplantae</taxon>
        <taxon>Streptophyta</taxon>
        <taxon>Embryophyta</taxon>
        <taxon>Tracheophyta</taxon>
        <taxon>Spermatophyta</taxon>
        <taxon>Magnoliopsida</taxon>
        <taxon>Liliopsida</taxon>
        <taxon>Asparagales</taxon>
        <taxon>Orchidaceae</taxon>
        <taxon>Orchidoideae</taxon>
        <taxon>Orchideae</taxon>
        <taxon>Orchidinae</taxon>
        <taxon>Platanthera</taxon>
    </lineage>
</organism>
<proteinExistence type="predicted"/>
<gene>
    <name evidence="1" type="ORF">KSP39_PZI020692</name>
</gene>
<sequence length="195" mass="22101">MPLLRSLALYYRHNLPRSSRYAHPPPPPVGIAAAFHRRNYLFSKREKKREIKSNNIKPSLPPLSFYNWAKWILGSMLAVAWPFWNKSWKSLLKLEDEVEMVTDAVETAAVIVEKAATIAEKVSSDIAEGMPDGDGRLKNAILFVEKAAKEVAEEAHLTQDIIHNVDQLKEEMEALIKPIKREDAETKGATRNTNI</sequence>
<evidence type="ECO:0000313" key="2">
    <source>
        <dbReference type="Proteomes" id="UP001418222"/>
    </source>
</evidence>
<evidence type="ECO:0000313" key="1">
    <source>
        <dbReference type="EMBL" id="KAK8921035.1"/>
    </source>
</evidence>
<reference evidence="1 2" key="1">
    <citation type="journal article" date="2022" name="Nat. Plants">
        <title>Genomes of leafy and leafless Platanthera orchids illuminate the evolution of mycoheterotrophy.</title>
        <authorList>
            <person name="Li M.H."/>
            <person name="Liu K.W."/>
            <person name="Li Z."/>
            <person name="Lu H.C."/>
            <person name="Ye Q.L."/>
            <person name="Zhang D."/>
            <person name="Wang J.Y."/>
            <person name="Li Y.F."/>
            <person name="Zhong Z.M."/>
            <person name="Liu X."/>
            <person name="Yu X."/>
            <person name="Liu D.K."/>
            <person name="Tu X.D."/>
            <person name="Liu B."/>
            <person name="Hao Y."/>
            <person name="Liao X.Y."/>
            <person name="Jiang Y.T."/>
            <person name="Sun W.H."/>
            <person name="Chen J."/>
            <person name="Chen Y.Q."/>
            <person name="Ai Y."/>
            <person name="Zhai J.W."/>
            <person name="Wu S.S."/>
            <person name="Zhou Z."/>
            <person name="Hsiao Y.Y."/>
            <person name="Wu W.L."/>
            <person name="Chen Y.Y."/>
            <person name="Lin Y.F."/>
            <person name="Hsu J.L."/>
            <person name="Li C.Y."/>
            <person name="Wang Z.W."/>
            <person name="Zhao X."/>
            <person name="Zhong W.Y."/>
            <person name="Ma X.K."/>
            <person name="Ma L."/>
            <person name="Huang J."/>
            <person name="Chen G.Z."/>
            <person name="Huang M.Z."/>
            <person name="Huang L."/>
            <person name="Peng D.H."/>
            <person name="Luo Y.B."/>
            <person name="Zou S.Q."/>
            <person name="Chen S.P."/>
            <person name="Lan S."/>
            <person name="Tsai W.C."/>
            <person name="Van de Peer Y."/>
            <person name="Liu Z.J."/>
        </authorList>
    </citation>
    <scope>NUCLEOTIDE SEQUENCE [LARGE SCALE GENOMIC DNA]</scope>
    <source>
        <strain evidence="1">Lor287</strain>
    </source>
</reference>
<dbReference type="PANTHER" id="PTHR33735:SF10">
    <property type="entry name" value="EXPRESSED PROTEIN"/>
    <property type="match status" value="1"/>
</dbReference>
<protein>
    <submittedName>
        <fullName evidence="1">Uncharacterized protein</fullName>
    </submittedName>
</protein>
<accession>A0AAP0AZ71</accession>
<dbReference type="EMBL" id="JBBWWQ010000018">
    <property type="protein sequence ID" value="KAK8921035.1"/>
    <property type="molecule type" value="Genomic_DNA"/>
</dbReference>
<dbReference type="PANTHER" id="PTHR33735">
    <property type="entry name" value="EXPRESSED PROTEIN"/>
    <property type="match status" value="1"/>
</dbReference>
<keyword evidence="2" id="KW-1185">Reference proteome</keyword>
<dbReference type="AlphaFoldDB" id="A0AAP0AZ71"/>
<name>A0AAP0AZ71_9ASPA</name>
<dbReference type="Proteomes" id="UP001418222">
    <property type="component" value="Unassembled WGS sequence"/>
</dbReference>
<comment type="caution">
    <text evidence="1">The sequence shown here is derived from an EMBL/GenBank/DDBJ whole genome shotgun (WGS) entry which is preliminary data.</text>
</comment>